<evidence type="ECO:0000313" key="3">
    <source>
        <dbReference type="EMBL" id="AEV31859.1"/>
    </source>
</evidence>
<dbReference type="InterPro" id="IPR052918">
    <property type="entry name" value="Motility_Chemotaxis_Reg"/>
</dbReference>
<feature type="domain" description="PKD" evidence="2">
    <location>
        <begin position="854"/>
        <end position="884"/>
    </location>
</feature>
<dbReference type="SUPFAM" id="SSF49299">
    <property type="entry name" value="PKD domain"/>
    <property type="match status" value="2"/>
</dbReference>
<keyword evidence="1" id="KW-0732">Signal</keyword>
<dbReference type="PANTHER" id="PTHR35580:SF1">
    <property type="entry name" value="PHYTASE-LIKE DOMAIN-CONTAINING PROTEIN"/>
    <property type="match status" value="1"/>
</dbReference>
<gene>
    <name evidence="3" type="ordered locus">Oweho_0846</name>
</gene>
<protein>
    <submittedName>
        <fullName evidence="3">PDK repeat-containing protein</fullName>
    </submittedName>
</protein>
<dbReference type="RefSeq" id="WP_014201220.1">
    <property type="nucleotide sequence ID" value="NC_016599.1"/>
</dbReference>
<dbReference type="KEGG" id="oho:Oweho_0846"/>
<dbReference type="OrthoDB" id="9811934at2"/>
<dbReference type="HOGENOM" id="CLU_003594_1_0_10"/>
<dbReference type="AlphaFoldDB" id="G8R2Q4"/>
<accession>G8R2Q4</accession>
<proteinExistence type="predicted"/>
<dbReference type="PROSITE" id="PS51257">
    <property type="entry name" value="PROKAR_LIPOPROTEIN"/>
    <property type="match status" value="1"/>
</dbReference>
<feature type="domain" description="PKD" evidence="2">
    <location>
        <begin position="772"/>
        <end position="818"/>
    </location>
</feature>
<feature type="signal peptide" evidence="1">
    <location>
        <begin position="1"/>
        <end position="24"/>
    </location>
</feature>
<evidence type="ECO:0000259" key="2">
    <source>
        <dbReference type="PROSITE" id="PS50093"/>
    </source>
</evidence>
<evidence type="ECO:0000256" key="1">
    <source>
        <dbReference type="SAM" id="SignalP"/>
    </source>
</evidence>
<dbReference type="InterPro" id="IPR013783">
    <property type="entry name" value="Ig-like_fold"/>
</dbReference>
<dbReference type="EMBL" id="CP003156">
    <property type="protein sequence ID" value="AEV31859.1"/>
    <property type="molecule type" value="Genomic_DNA"/>
</dbReference>
<dbReference type="Proteomes" id="UP000005631">
    <property type="component" value="Chromosome"/>
</dbReference>
<dbReference type="CDD" id="cd00146">
    <property type="entry name" value="PKD"/>
    <property type="match status" value="1"/>
</dbReference>
<dbReference type="Pfam" id="PF25778">
    <property type="entry name" value="DUF7948"/>
    <property type="match status" value="1"/>
</dbReference>
<dbReference type="STRING" id="926562.Oweho_0846"/>
<feature type="chain" id="PRO_5003515539" evidence="1">
    <location>
        <begin position="25"/>
        <end position="1075"/>
    </location>
</feature>
<dbReference type="InterPro" id="IPR026341">
    <property type="entry name" value="T9SS_type_B"/>
</dbReference>
<dbReference type="InterPro" id="IPR035986">
    <property type="entry name" value="PKD_dom_sf"/>
</dbReference>
<name>G8R2Q4_OWEHD</name>
<dbReference type="Pfam" id="PF13585">
    <property type="entry name" value="CHU_C"/>
    <property type="match status" value="1"/>
</dbReference>
<dbReference type="InterPro" id="IPR000601">
    <property type="entry name" value="PKD_dom"/>
</dbReference>
<dbReference type="SMART" id="SM00089">
    <property type="entry name" value="PKD"/>
    <property type="match status" value="2"/>
</dbReference>
<dbReference type="InterPro" id="IPR057708">
    <property type="entry name" value="DUF7948"/>
</dbReference>
<dbReference type="Pfam" id="PF18911">
    <property type="entry name" value="PKD_4"/>
    <property type="match status" value="2"/>
</dbReference>
<sequence>MNIKACHSVLILFFLFLGSCPLIGQEATFIPNNGQWEGDFEYKTNLSSGAAFFDKNGFYTLLIPGEGHHHHSHEGSGKPVTEKQQAVNIRMNWVNGQAEKLIPTKSTNYYRNYILGKKPSRWKTKVSVFEELIYQNIYPGVDVKYYSTEGLFKYDLYLASGVPASTIKMKYSGIKSIEVKRNRLNIITELGNIEEWIPEAYQEIGDQKKKVNCYYIVEGNTVSFKLGKHDTNYPVVIDPILVFSSFSGSIANNFGFTATYDNHGNFYGGGAALNVGFQGTPGVVQIPFGGGPMDVTINKFSSDGTSLLYATHLGGGRSDAPHSLNITPQNELLILGNTDSDNFPTTTGAFQTNFVQGPNFSNSATFPYYNKGSNIFVAKLSSDGTNLISSSLLGDSGGDGINMKIYRNYGDRFRGDILALSNGNIAFTSSSLSKNLPLINNGINTTGSDQNAIVVVMNSSLSQIVWGSYFGGDVHESGYSVKSDGTYLYVAGATNSASIPASTGGLNSSNIGKLDGYIAKFQISNGALIQSTYLGGAEDDQAFFLDIDKDNNIYIHGQTESTIPVSSNTYGTSGAQQFIQKLNNNLTTLQWSTNVGTGTKSDWVPTAFMVDRCYNIYMSGWNGGSNTSVATGGFSSNNTNGLPTSPDAFQNTTDGSDFYFMILTKDAQSFLFGSYFGGTSEEHVDGGTSRFSPDGVIYQAVCAGCFGGTFPTTPNSYSPTKPNNDCNLGAIKIDFQQTVRANATIDPVMGIDTICDTLFVNFSNTSIHANKFHWDFGNGQTSNLYQPSVKYTAFGSYTITLVAEDTVCDLSDTSSIVINHQQGATVIADFEASYAGCNNNYEANFKNYSSNTDTYEWDFGDGSTSNLQEPTHSFPDTGTYKVQLISISSDCNRRDTLTKIVTFSDTVITPNVFTSYPDCSDGKIEVTIENNRKRYNYRWIYNGKGFSGAHPEIRFQQRGLHKVMLTIEDTLCNATHDFAFDLNVQTINKSTFIPNSFTPDGDGINDQFEIFGENCKDSDYMRIYNRWGQLIFQTNSPFDTYWDGTYKGKPVPQGVYTFSLKTGEDVTKNTVLLIR</sequence>
<evidence type="ECO:0000313" key="4">
    <source>
        <dbReference type="Proteomes" id="UP000005631"/>
    </source>
</evidence>
<dbReference type="eggNOG" id="COG3291">
    <property type="taxonomic scope" value="Bacteria"/>
</dbReference>
<dbReference type="NCBIfam" id="TIGR04131">
    <property type="entry name" value="Bac_Flav_CTERM"/>
    <property type="match status" value="1"/>
</dbReference>
<dbReference type="InterPro" id="IPR022409">
    <property type="entry name" value="PKD/Chitinase_dom"/>
</dbReference>
<dbReference type="PROSITE" id="PS50093">
    <property type="entry name" value="PKD"/>
    <property type="match status" value="2"/>
</dbReference>
<keyword evidence="4" id="KW-1185">Reference proteome</keyword>
<organism evidence="3 4">
    <name type="scientific">Owenweeksia hongkongensis (strain DSM 17368 / CIP 108786 / JCM 12287 / NRRL B-23963 / UST20020801)</name>
    <dbReference type="NCBI Taxonomy" id="926562"/>
    <lineage>
        <taxon>Bacteria</taxon>
        <taxon>Pseudomonadati</taxon>
        <taxon>Bacteroidota</taxon>
        <taxon>Flavobacteriia</taxon>
        <taxon>Flavobacteriales</taxon>
        <taxon>Owenweeksiaceae</taxon>
        <taxon>Owenweeksia</taxon>
    </lineage>
</organism>
<reference evidence="3 4" key="1">
    <citation type="journal article" date="2012" name="Stand. Genomic Sci.">
        <title>Genome sequence of the orange-pigmented seawater bacterium Owenweeksia hongkongensis type strain (UST20020801(T)).</title>
        <authorList>
            <person name="Riedel T."/>
            <person name="Held B."/>
            <person name="Nolan M."/>
            <person name="Lucas S."/>
            <person name="Lapidus A."/>
            <person name="Tice H."/>
            <person name="Del Rio T.G."/>
            <person name="Cheng J.F."/>
            <person name="Han C."/>
            <person name="Tapia R."/>
            <person name="Goodwin L.A."/>
            <person name="Pitluck S."/>
            <person name="Liolios K."/>
            <person name="Mavromatis K."/>
            <person name="Pagani I."/>
            <person name="Ivanova N."/>
            <person name="Mikhailova N."/>
            <person name="Pati A."/>
            <person name="Chen A."/>
            <person name="Palaniappan K."/>
            <person name="Rohde M."/>
            <person name="Tindall B.J."/>
            <person name="Detter J.C."/>
            <person name="Goker M."/>
            <person name="Woyke T."/>
            <person name="Bristow J."/>
            <person name="Eisen J.A."/>
            <person name="Markowitz V."/>
            <person name="Hugenholtz P."/>
            <person name="Klenk H.P."/>
            <person name="Kyrpides N.C."/>
        </authorList>
    </citation>
    <scope>NUCLEOTIDE SEQUENCE</scope>
    <source>
        <strain evidence="4">DSM 17368 / JCM 12287 / NRRL B-23963</strain>
    </source>
</reference>
<dbReference type="Gene3D" id="2.60.40.10">
    <property type="entry name" value="Immunoglobulins"/>
    <property type="match status" value="2"/>
</dbReference>
<dbReference type="PANTHER" id="PTHR35580">
    <property type="entry name" value="CELL SURFACE GLYCOPROTEIN (S-LAYER PROTEIN)-LIKE PROTEIN"/>
    <property type="match status" value="1"/>
</dbReference>